<dbReference type="HOGENOM" id="CLU_2370912_0_0_11"/>
<dbReference type="STRING" id="529884.Rhola_00001970"/>
<evidence type="ECO:0000313" key="2">
    <source>
        <dbReference type="Proteomes" id="UP000067708"/>
    </source>
</evidence>
<dbReference type="KEGG" id="rla:Rhola_00001970"/>
<name>A0A060JL80_9MICO</name>
<sequence>MKNVIEVKPFKNGGSNAVRIPASFKIENGVVYMTIDEESGDITISSRSPKPFAKLFKLLDEIGPISEDEWNLERDNEIAPWPERDSLRELEEHFK</sequence>
<protein>
    <submittedName>
        <fullName evidence="1">Uncharacterized protein</fullName>
    </submittedName>
</protein>
<reference evidence="1 2" key="1">
    <citation type="journal article" date="2014" name="Int. J. Syst. Evol. Microbiol.">
        <title>Rhodoluna lacicola gen. nov., sp. nov., a planktonic freshwater bacterium with stream-lined genome.</title>
        <authorList>
            <person name="Hahn M."/>
            <person name="Schmidt J."/>
            <person name="Taipale S.J."/>
            <person name="Doolittle W.F."/>
            <person name="Koll U."/>
        </authorList>
    </citation>
    <scope>NUCLEOTIDE SEQUENCE [LARGE SCALE GENOMIC DNA]</scope>
    <source>
        <strain evidence="1 2">MWH-Ta8</strain>
    </source>
</reference>
<dbReference type="SUPFAM" id="SSF89447">
    <property type="entry name" value="AbrB/MazE/MraZ-like"/>
    <property type="match status" value="1"/>
</dbReference>
<dbReference type="AlphaFoldDB" id="A0A060JL80"/>
<gene>
    <name evidence="1" type="ORF">Rhola_00001970</name>
</gene>
<dbReference type="EMBL" id="CP007490">
    <property type="protein sequence ID" value="AIC47024.1"/>
    <property type="molecule type" value="Genomic_DNA"/>
</dbReference>
<evidence type="ECO:0000313" key="1">
    <source>
        <dbReference type="EMBL" id="AIC47024.1"/>
    </source>
</evidence>
<dbReference type="Proteomes" id="UP000067708">
    <property type="component" value="Chromosome"/>
</dbReference>
<accession>A0A060JL80</accession>
<dbReference type="RefSeq" id="WP_038501750.1">
    <property type="nucleotide sequence ID" value="NZ_CP007490.1"/>
</dbReference>
<proteinExistence type="predicted"/>
<organism evidence="1 2">
    <name type="scientific">Rhodoluna lacicola</name>
    <dbReference type="NCBI Taxonomy" id="529884"/>
    <lineage>
        <taxon>Bacteria</taxon>
        <taxon>Bacillati</taxon>
        <taxon>Actinomycetota</taxon>
        <taxon>Actinomycetes</taxon>
        <taxon>Micrococcales</taxon>
        <taxon>Microbacteriaceae</taxon>
        <taxon>Luna cluster</taxon>
        <taxon>Luna-1 subcluster</taxon>
        <taxon>Rhodoluna</taxon>
    </lineage>
</organism>
<keyword evidence="2" id="KW-1185">Reference proteome</keyword>
<dbReference type="InterPro" id="IPR037914">
    <property type="entry name" value="SpoVT-AbrB_sf"/>
</dbReference>
<dbReference type="OrthoDB" id="5298361at2"/>